<evidence type="ECO:0000259" key="8">
    <source>
        <dbReference type="Pfam" id="PF01694"/>
    </source>
</evidence>
<keyword evidence="5 7" id="KW-1133">Transmembrane helix</keyword>
<dbReference type="Pfam" id="PF01694">
    <property type="entry name" value="Rhomboid"/>
    <property type="match status" value="1"/>
</dbReference>
<evidence type="ECO:0000256" key="4">
    <source>
        <dbReference type="ARBA" id="ARBA00022801"/>
    </source>
</evidence>
<comment type="subcellular location">
    <subcellularLocation>
        <location evidence="1">Membrane</location>
        <topology evidence="1">Multi-pass membrane protein</topology>
    </subcellularLocation>
</comment>
<dbReference type="PANTHER" id="PTHR43731">
    <property type="entry name" value="RHOMBOID PROTEASE"/>
    <property type="match status" value="1"/>
</dbReference>
<dbReference type="GO" id="GO:0004252">
    <property type="term" value="F:serine-type endopeptidase activity"/>
    <property type="evidence" value="ECO:0007669"/>
    <property type="project" value="InterPro"/>
</dbReference>
<accession>A0A1G6G1W3</accession>
<dbReference type="Proteomes" id="UP000183670">
    <property type="component" value="Unassembled WGS sequence"/>
</dbReference>
<feature type="transmembrane region" description="Helical" evidence="7">
    <location>
        <begin position="166"/>
        <end position="186"/>
    </location>
</feature>
<dbReference type="InterPro" id="IPR050925">
    <property type="entry name" value="Rhomboid_protease_S54"/>
</dbReference>
<gene>
    <name evidence="9" type="ORF">SAMN05192581_100595</name>
</gene>
<feature type="domain" description="Peptidase S54 rhomboid" evidence="8">
    <location>
        <begin position="207"/>
        <end position="342"/>
    </location>
</feature>
<proteinExistence type="inferred from homology"/>
<feature type="transmembrane region" description="Helical" evidence="7">
    <location>
        <begin position="302"/>
        <end position="319"/>
    </location>
</feature>
<feature type="transmembrane region" description="Helical" evidence="7">
    <location>
        <begin position="217"/>
        <end position="237"/>
    </location>
</feature>
<evidence type="ECO:0000256" key="1">
    <source>
        <dbReference type="ARBA" id="ARBA00004141"/>
    </source>
</evidence>
<evidence type="ECO:0000313" key="10">
    <source>
        <dbReference type="Proteomes" id="UP000183670"/>
    </source>
</evidence>
<feature type="transmembrane region" description="Helical" evidence="7">
    <location>
        <begin position="325"/>
        <end position="345"/>
    </location>
</feature>
<keyword evidence="6 7" id="KW-0472">Membrane</keyword>
<protein>
    <submittedName>
        <fullName evidence="9">Rhomboid protease GluP</fullName>
    </submittedName>
</protein>
<dbReference type="EMBL" id="FMYE01000005">
    <property type="protein sequence ID" value="SDB75978.1"/>
    <property type="molecule type" value="Genomic_DNA"/>
</dbReference>
<feature type="transmembrane region" description="Helical" evidence="7">
    <location>
        <begin position="249"/>
        <end position="265"/>
    </location>
</feature>
<sequence length="592" mass="66495">MTLDKDRNMALKPSYNDKLHLPGLSNTEILILALEASQKLEWNIREVTPEGVRFEVPFNMYSHGEVITFTIEKESDGEVSVRSQSSSVQFVDYGKNRKNIQKLREAMEEIRTSLTLEELSRRAEDFEEEFNRPLTEEEKAYIEEEKKKNSFLSFFIPRKGFIATPILIDINILVFIVMIASGVGIMSPSTLSLLKWGADFGPLTLTGDWWRTVTCNFIHIGAFHLLMNMYAFMYVGLLLEELIGGRRMFVSYLLTGLCSAAFSLYMHGETISAGASGSIFGLYGIFLAFLLFHRIAKEQRKALLTSILIFVGYNLVYGMKAGIDNAAHIGGLLSGFVLGIIYVVGYKFEKPDAQRTVSIIGELGIFCIFLFSFMILCKNVPPLYPEIRNEWESGIVEAYLNGELEEENENSNHSTVNATDNLSSRKVPAYTPVGNDDTWLSYYDAATKFSCQYPTNWTKIAGAKGIIDGAEPPLLMLVNGGNQLTITALTYDTQKEFEHMKELSLTLPRNAQGEPSEDYQLSNVNINGLPMTKITNPLHIGAPDEPGEDVKQIVLHYFQESKKRSFAIVMLVYDEEAETDLNAITSSIQITQ</sequence>
<feature type="transmembrane region" description="Helical" evidence="7">
    <location>
        <begin position="357"/>
        <end position="376"/>
    </location>
</feature>
<comment type="similarity">
    <text evidence="2">Belongs to the peptidase S54 family.</text>
</comment>
<dbReference type="GO" id="GO:0006508">
    <property type="term" value="P:proteolysis"/>
    <property type="evidence" value="ECO:0007669"/>
    <property type="project" value="UniProtKB-KW"/>
</dbReference>
<name>A0A1G6G1W3_BACOV</name>
<keyword evidence="3 7" id="KW-0812">Transmembrane</keyword>
<dbReference type="InterPro" id="IPR035952">
    <property type="entry name" value="Rhomboid-like_sf"/>
</dbReference>
<evidence type="ECO:0000256" key="3">
    <source>
        <dbReference type="ARBA" id="ARBA00022692"/>
    </source>
</evidence>
<reference evidence="9 10" key="1">
    <citation type="submission" date="2016-10" db="EMBL/GenBank/DDBJ databases">
        <authorList>
            <person name="de Groot N.N."/>
        </authorList>
    </citation>
    <scope>NUCLEOTIDE SEQUENCE [LARGE SCALE GENOMIC DNA]</scope>
    <source>
        <strain evidence="9 10">NLAE-zl-C500</strain>
    </source>
</reference>
<evidence type="ECO:0000256" key="2">
    <source>
        <dbReference type="ARBA" id="ARBA00009045"/>
    </source>
</evidence>
<dbReference type="GO" id="GO:0016020">
    <property type="term" value="C:membrane"/>
    <property type="evidence" value="ECO:0007669"/>
    <property type="project" value="UniProtKB-SubCell"/>
</dbReference>
<keyword evidence="4" id="KW-0378">Hydrolase</keyword>
<organism evidence="9 10">
    <name type="scientific">Bacteroides ovatus</name>
    <dbReference type="NCBI Taxonomy" id="28116"/>
    <lineage>
        <taxon>Bacteria</taxon>
        <taxon>Pseudomonadati</taxon>
        <taxon>Bacteroidota</taxon>
        <taxon>Bacteroidia</taxon>
        <taxon>Bacteroidales</taxon>
        <taxon>Bacteroidaceae</taxon>
        <taxon>Bacteroides</taxon>
    </lineage>
</organism>
<evidence type="ECO:0000256" key="5">
    <source>
        <dbReference type="ARBA" id="ARBA00022989"/>
    </source>
</evidence>
<evidence type="ECO:0000313" key="9">
    <source>
        <dbReference type="EMBL" id="SDB75978.1"/>
    </source>
</evidence>
<dbReference type="PANTHER" id="PTHR43731:SF14">
    <property type="entry name" value="PRESENILIN-ASSOCIATED RHOMBOID-LIKE PROTEIN, MITOCHONDRIAL"/>
    <property type="match status" value="1"/>
</dbReference>
<dbReference type="SUPFAM" id="SSF144091">
    <property type="entry name" value="Rhomboid-like"/>
    <property type="match status" value="1"/>
</dbReference>
<dbReference type="AlphaFoldDB" id="A0A1G6G1W3"/>
<evidence type="ECO:0000256" key="6">
    <source>
        <dbReference type="ARBA" id="ARBA00023136"/>
    </source>
</evidence>
<feature type="transmembrane region" description="Helical" evidence="7">
    <location>
        <begin position="271"/>
        <end position="290"/>
    </location>
</feature>
<dbReference type="InterPro" id="IPR022764">
    <property type="entry name" value="Peptidase_S54_rhomboid_dom"/>
</dbReference>
<dbReference type="Gene3D" id="1.20.1540.10">
    <property type="entry name" value="Rhomboid-like"/>
    <property type="match status" value="1"/>
</dbReference>
<keyword evidence="9" id="KW-0645">Protease</keyword>
<evidence type="ECO:0000256" key="7">
    <source>
        <dbReference type="SAM" id="Phobius"/>
    </source>
</evidence>